<keyword evidence="2" id="KW-1185">Reference proteome</keyword>
<name>A0ABR1PR11_DIAER</name>
<comment type="caution">
    <text evidence="1">The sequence shown here is derived from an EMBL/GenBank/DDBJ whole genome shotgun (WGS) entry which is preliminary data.</text>
</comment>
<organism evidence="1 2">
    <name type="scientific">Diaporthe eres</name>
    <name type="common">Phomopsis oblonga</name>
    <dbReference type="NCBI Taxonomy" id="83184"/>
    <lineage>
        <taxon>Eukaryota</taxon>
        <taxon>Fungi</taxon>
        <taxon>Dikarya</taxon>
        <taxon>Ascomycota</taxon>
        <taxon>Pezizomycotina</taxon>
        <taxon>Sordariomycetes</taxon>
        <taxon>Sordariomycetidae</taxon>
        <taxon>Diaporthales</taxon>
        <taxon>Diaporthaceae</taxon>
        <taxon>Diaporthe</taxon>
        <taxon>Diaporthe eres species complex</taxon>
    </lineage>
</organism>
<proteinExistence type="predicted"/>
<sequence length="87" mass="9637">MERFLGVRHLALDVNLEFGGSPTVTLDLHLELVDKAKAIAETNADIAVNGELYAMERIYSSDLKQLREETAQSLAEKDTGLYKTIGK</sequence>
<reference evidence="1 2" key="1">
    <citation type="submission" date="2024-02" db="EMBL/GenBank/DDBJ databases">
        <title>De novo assembly and annotation of 12 fungi associated with fruit tree decline syndrome in Ontario, Canada.</title>
        <authorList>
            <person name="Sulman M."/>
            <person name="Ellouze W."/>
            <person name="Ilyukhin E."/>
        </authorList>
    </citation>
    <scope>NUCLEOTIDE SEQUENCE [LARGE SCALE GENOMIC DNA]</scope>
    <source>
        <strain evidence="1 2">M169</strain>
    </source>
</reference>
<dbReference type="Proteomes" id="UP001430848">
    <property type="component" value="Unassembled WGS sequence"/>
</dbReference>
<protein>
    <submittedName>
        <fullName evidence="1">Uncharacterized protein</fullName>
    </submittedName>
</protein>
<gene>
    <name evidence="1" type="ORF">SLS63_000529</name>
</gene>
<evidence type="ECO:0000313" key="1">
    <source>
        <dbReference type="EMBL" id="KAK7742961.1"/>
    </source>
</evidence>
<evidence type="ECO:0000313" key="2">
    <source>
        <dbReference type="Proteomes" id="UP001430848"/>
    </source>
</evidence>
<dbReference type="EMBL" id="JAKNSF020000001">
    <property type="protein sequence ID" value="KAK7742961.1"/>
    <property type="molecule type" value="Genomic_DNA"/>
</dbReference>
<accession>A0ABR1PR11</accession>